<comment type="caution">
    <text evidence="4">The sequence shown here is derived from an EMBL/GenBank/DDBJ whole genome shotgun (WGS) entry which is preliminary data.</text>
</comment>
<evidence type="ECO:0000256" key="1">
    <source>
        <dbReference type="ARBA" id="ARBA00022450"/>
    </source>
</evidence>
<dbReference type="InterPro" id="IPR013120">
    <property type="entry name" value="FAR_NAD-bd"/>
</dbReference>
<dbReference type="InterPro" id="IPR042099">
    <property type="entry name" value="ANL_N_sf"/>
</dbReference>
<dbReference type="InterPro" id="IPR051414">
    <property type="entry name" value="Adenylate-forming_Reductase"/>
</dbReference>
<dbReference type="OrthoDB" id="429813at2759"/>
<feature type="domain" description="Polyketide synthase-like phosphopantetheine-binding" evidence="3">
    <location>
        <begin position="342"/>
        <end position="423"/>
    </location>
</feature>
<keyword evidence="5" id="KW-1185">Reference proteome</keyword>
<dbReference type="SMART" id="SM00823">
    <property type="entry name" value="PKS_PP"/>
    <property type="match status" value="1"/>
</dbReference>
<dbReference type="STRING" id="92696.A0A4R0RKG8"/>
<dbReference type="SUPFAM" id="SSF51735">
    <property type="entry name" value="NAD(P)-binding Rossmann-fold domains"/>
    <property type="match status" value="1"/>
</dbReference>
<dbReference type="PANTHER" id="PTHR43439">
    <property type="entry name" value="PHENYLACETATE-COENZYME A LIGASE"/>
    <property type="match status" value="1"/>
</dbReference>
<dbReference type="AlphaFoldDB" id="A0A4R0RKG8"/>
<evidence type="ECO:0000313" key="4">
    <source>
        <dbReference type="EMBL" id="TCD65529.1"/>
    </source>
</evidence>
<gene>
    <name evidence="4" type="ORF">EIP91_002538</name>
</gene>
<dbReference type="Pfam" id="PF23562">
    <property type="entry name" value="AMP-binding_C_3"/>
    <property type="match status" value="1"/>
</dbReference>
<evidence type="ECO:0000259" key="3">
    <source>
        <dbReference type="SMART" id="SM00823"/>
    </source>
</evidence>
<dbReference type="InterPro" id="IPR036291">
    <property type="entry name" value="NAD(P)-bd_dom_sf"/>
</dbReference>
<dbReference type="Pfam" id="PF07993">
    <property type="entry name" value="NAD_binding_4"/>
    <property type="match status" value="1"/>
</dbReference>
<dbReference type="PANTHER" id="PTHR43439:SF2">
    <property type="entry name" value="ENZYME, PUTATIVE (JCVI)-RELATED"/>
    <property type="match status" value="1"/>
</dbReference>
<dbReference type="GO" id="GO:0031177">
    <property type="term" value="F:phosphopantetheine binding"/>
    <property type="evidence" value="ECO:0007669"/>
    <property type="project" value="InterPro"/>
</dbReference>
<reference evidence="4 5" key="1">
    <citation type="submission" date="2018-11" db="EMBL/GenBank/DDBJ databases">
        <title>Genome assembly of Steccherinum ochraceum LE-BIN_3174, the white-rot fungus of the Steccherinaceae family (The Residual Polyporoid clade, Polyporales, Basidiomycota).</title>
        <authorList>
            <person name="Fedorova T.V."/>
            <person name="Glazunova O.A."/>
            <person name="Landesman E.O."/>
            <person name="Moiseenko K.V."/>
            <person name="Psurtseva N.V."/>
            <person name="Savinova O.S."/>
            <person name="Shakhova N.V."/>
            <person name="Tyazhelova T.V."/>
            <person name="Vasina D.V."/>
        </authorList>
    </citation>
    <scope>NUCLEOTIDE SEQUENCE [LARGE SCALE GENOMIC DNA]</scope>
    <source>
        <strain evidence="4 5">LE-BIN_3174</strain>
    </source>
</reference>
<name>A0A4R0RKG8_9APHY</name>
<sequence>MAIFMQLYAPLVTGDFVGLYPPQEPEPPIIPNPQNLIEGSKATGCNGIVTVPSFIEVWAQSPSNVQYLSTLRILVFAGGPLSDANGGKLCEAGVKLFAVYGGTEFGSPTDVLDSDDSAGLESPNKTSLDWAWMQFGDKGSLRWIPQGDGSYELHFLTCATHHPAIENLEDVAGYATSDLWIPHPTKQGLWKIVGRTDDVIVLGSGEKIVPIPQEGYIGSLAFVSGVVMFGRGQVQAGILIEPRDDSVIGLGDNAGLVAFRNKIWPYIEEANKLAPSFARIFKEMILVTKPDKPMQRAAKGTVMRKLILASYANEIQRLYETIESSTDANGVQPPQDWNVESIETWLVLHATSIGQGKEPSATVDIFEQGFDSLSATYLRNRIIGALRTSSNSAAREAATRVPQNFVFEHPTLQHLAIALVLLIDPEGAQRFQSSEELMESFIEKYTADLPIFTKGQTDASNGTVVLLTGSTGNLGSHILAALLQSSDIKAVYTLDRGTGVMERLKASFQDRGLSVGLLESKKLGAYSADLAKSDLGLDQDVFTKIQQSVSHIIHNAWKLDFNLSISSFESHISGTRQLVNFSAGCTKSVKFLFSSSIAVAQSWNEAANSVPEEILPNPSVAVGSGYGESKYVTEKILAAAKKNGLETMSLRIGQLSGSTTTGAWNVTDWVPITVKSSIALGYLPDLNETVDWTPVDVAARTFVDAVKVRGPLPNLVNLVHPHPTAWSEVFSLINTRVGRTLQIVPFTEWLAKVQAQSTNATEHDFQHIPAIKILRFLQSFLPSDPASSNIGRPLFTCERGLELSPALKYAPSVDTTSVGLWFRYWHGKDVGFA</sequence>
<accession>A0A4R0RKG8</accession>
<dbReference type="InterPro" id="IPR020806">
    <property type="entry name" value="PKS_PP-bd"/>
</dbReference>
<dbReference type="EMBL" id="RWJN01000176">
    <property type="protein sequence ID" value="TCD65529.1"/>
    <property type="molecule type" value="Genomic_DNA"/>
</dbReference>
<dbReference type="InterPro" id="IPR036736">
    <property type="entry name" value="ACP-like_sf"/>
</dbReference>
<evidence type="ECO:0000256" key="2">
    <source>
        <dbReference type="ARBA" id="ARBA00022553"/>
    </source>
</evidence>
<dbReference type="Gene3D" id="3.40.50.720">
    <property type="entry name" value="NAD(P)-binding Rossmann-like Domain"/>
    <property type="match status" value="1"/>
</dbReference>
<protein>
    <submittedName>
        <fullName evidence="4">Putative PKS/NRPS-like protein biosynthetic cluster</fullName>
    </submittedName>
</protein>
<dbReference type="Proteomes" id="UP000292702">
    <property type="component" value="Unassembled WGS sequence"/>
</dbReference>
<keyword evidence="2" id="KW-0597">Phosphoprotein</keyword>
<dbReference type="Gene3D" id="1.10.1200.10">
    <property type="entry name" value="ACP-like"/>
    <property type="match status" value="1"/>
</dbReference>
<evidence type="ECO:0000313" key="5">
    <source>
        <dbReference type="Proteomes" id="UP000292702"/>
    </source>
</evidence>
<keyword evidence="1" id="KW-0596">Phosphopantetheine</keyword>
<dbReference type="Gene3D" id="3.40.50.12780">
    <property type="entry name" value="N-terminal domain of ligase-like"/>
    <property type="match status" value="1"/>
</dbReference>
<organism evidence="4 5">
    <name type="scientific">Steccherinum ochraceum</name>
    <dbReference type="NCBI Taxonomy" id="92696"/>
    <lineage>
        <taxon>Eukaryota</taxon>
        <taxon>Fungi</taxon>
        <taxon>Dikarya</taxon>
        <taxon>Basidiomycota</taxon>
        <taxon>Agaricomycotina</taxon>
        <taxon>Agaricomycetes</taxon>
        <taxon>Polyporales</taxon>
        <taxon>Steccherinaceae</taxon>
        <taxon>Steccherinum</taxon>
    </lineage>
</organism>
<proteinExistence type="predicted"/>
<dbReference type="SUPFAM" id="SSF56801">
    <property type="entry name" value="Acetyl-CoA synthetase-like"/>
    <property type="match status" value="1"/>
</dbReference>